<dbReference type="InterPro" id="IPR034804">
    <property type="entry name" value="SQR/QFR_C/D"/>
</dbReference>
<keyword evidence="2" id="KW-0472">Membrane</keyword>
<keyword evidence="2" id="KW-0812">Transmembrane</keyword>
<dbReference type="InterPro" id="IPR039960">
    <property type="entry name" value="MCP1"/>
</dbReference>
<evidence type="ECO:0000256" key="1">
    <source>
        <dbReference type="SAM" id="MobiDB-lite"/>
    </source>
</evidence>
<feature type="domain" description="Mitochondrial adapter protein MCP1 transmembrane" evidence="3">
    <location>
        <begin position="190"/>
        <end position="317"/>
    </location>
</feature>
<feature type="region of interest" description="Disordered" evidence="1">
    <location>
        <begin position="1"/>
        <end position="50"/>
    </location>
</feature>
<protein>
    <recommendedName>
        <fullName evidence="3">Mitochondrial adapter protein MCP1 transmembrane domain-containing protein</fullName>
    </recommendedName>
</protein>
<organism evidence="4 5">
    <name type="scientific">Penicillium citrinum</name>
    <dbReference type="NCBI Taxonomy" id="5077"/>
    <lineage>
        <taxon>Eukaryota</taxon>
        <taxon>Fungi</taxon>
        <taxon>Dikarya</taxon>
        <taxon>Ascomycota</taxon>
        <taxon>Pezizomycotina</taxon>
        <taxon>Eurotiomycetes</taxon>
        <taxon>Eurotiomycetidae</taxon>
        <taxon>Eurotiales</taxon>
        <taxon>Aspergillaceae</taxon>
        <taxon>Penicillium</taxon>
    </lineage>
</organism>
<comment type="caution">
    <text evidence="4">The sequence shown here is derived from an EMBL/GenBank/DDBJ whole genome shotgun (WGS) entry which is preliminary data.</text>
</comment>
<dbReference type="Proteomes" id="UP001147733">
    <property type="component" value="Unassembled WGS sequence"/>
</dbReference>
<dbReference type="GO" id="GO:0005741">
    <property type="term" value="C:mitochondrial outer membrane"/>
    <property type="evidence" value="ECO:0007669"/>
    <property type="project" value="TreeGrafter"/>
</dbReference>
<dbReference type="AlphaFoldDB" id="A0A9W9PCE7"/>
<dbReference type="EMBL" id="JAPQKT010000001">
    <property type="protein sequence ID" value="KAJ5241881.1"/>
    <property type="molecule type" value="Genomic_DNA"/>
</dbReference>
<dbReference type="OrthoDB" id="10259513at2759"/>
<reference evidence="4" key="2">
    <citation type="journal article" date="2023" name="IMA Fungus">
        <title>Comparative genomic study of the Penicillium genus elucidates a diverse pangenome and 15 lateral gene transfer events.</title>
        <authorList>
            <person name="Petersen C."/>
            <person name="Sorensen T."/>
            <person name="Nielsen M.R."/>
            <person name="Sondergaard T.E."/>
            <person name="Sorensen J.L."/>
            <person name="Fitzpatrick D.A."/>
            <person name="Frisvad J.C."/>
            <person name="Nielsen K.L."/>
        </authorList>
    </citation>
    <scope>NUCLEOTIDE SEQUENCE</scope>
    <source>
        <strain evidence="4">IBT 23319</strain>
    </source>
</reference>
<name>A0A9W9PCE7_PENCI</name>
<reference evidence="4" key="1">
    <citation type="submission" date="2022-11" db="EMBL/GenBank/DDBJ databases">
        <authorList>
            <person name="Petersen C."/>
        </authorList>
    </citation>
    <scope>NUCLEOTIDE SEQUENCE</scope>
    <source>
        <strain evidence="4">IBT 23319</strain>
    </source>
</reference>
<dbReference type="GeneID" id="81378295"/>
<accession>A0A9W9PCE7</accession>
<evidence type="ECO:0000259" key="3">
    <source>
        <dbReference type="Pfam" id="PF07950"/>
    </source>
</evidence>
<dbReference type="Pfam" id="PF07950">
    <property type="entry name" value="MCP1_TM"/>
    <property type="match status" value="1"/>
</dbReference>
<dbReference type="InterPro" id="IPR012472">
    <property type="entry name" value="MCP1_TM"/>
</dbReference>
<dbReference type="PANTHER" id="PTHR38409">
    <property type="entry name" value="MDM10-COMPLEMENTING PROTEIN 1"/>
    <property type="match status" value="1"/>
</dbReference>
<feature type="transmembrane region" description="Helical" evidence="2">
    <location>
        <begin position="290"/>
        <end position="313"/>
    </location>
</feature>
<dbReference type="RefSeq" id="XP_056504885.1">
    <property type="nucleotide sequence ID" value="XM_056639128.1"/>
</dbReference>
<evidence type="ECO:0000313" key="5">
    <source>
        <dbReference type="Proteomes" id="UP001147733"/>
    </source>
</evidence>
<dbReference type="GO" id="GO:0055088">
    <property type="term" value="P:lipid homeostasis"/>
    <property type="evidence" value="ECO:0007669"/>
    <property type="project" value="InterPro"/>
</dbReference>
<keyword evidence="5" id="KW-1185">Reference proteome</keyword>
<evidence type="ECO:0000313" key="4">
    <source>
        <dbReference type="EMBL" id="KAJ5241881.1"/>
    </source>
</evidence>
<dbReference type="GO" id="GO:0007005">
    <property type="term" value="P:mitochondrion organization"/>
    <property type="evidence" value="ECO:0007669"/>
    <property type="project" value="TreeGrafter"/>
</dbReference>
<gene>
    <name evidence="4" type="ORF">N7469_000208</name>
</gene>
<proteinExistence type="predicted"/>
<dbReference type="PANTHER" id="PTHR38409:SF1">
    <property type="entry name" value="MITOCHONDRIAL ADAPTER PROTEIN MCP1"/>
    <property type="match status" value="1"/>
</dbReference>
<keyword evidence="2" id="KW-1133">Transmembrane helix</keyword>
<sequence>MTSSLPDDAKSIISMQELDPSPVDDSTSDLDDLENGQFIPKPDEPQKRTCGFPSLSPSLLGLHSHRWDTLCMLSPLCRYQVSNDTQHTPPTAFFILHLANTSLIPLLTQSIPASEPYLLLTRPIYQAPGLEHLILTLPVLTHVISGITLRNIRASRRARLYGAETRAQRTLLRFWPRVSVQAKTGYAVVPLVGLHVLVNRLTPVLVEGGSSGVGLGYVAHGIARSPVFWNLFYVAFVAASVWHFVGGWATWMGWKVTTVRRERGAGSKGSLEGYLGYSENQDRARRTRKMWWVVNGVAVLGAGVWLAGALGIVGRGGDSGGGWEAQGWNEMYSQVPVIGGWL</sequence>
<feature type="transmembrane region" description="Helical" evidence="2">
    <location>
        <begin position="231"/>
        <end position="254"/>
    </location>
</feature>
<evidence type="ECO:0000256" key="2">
    <source>
        <dbReference type="SAM" id="Phobius"/>
    </source>
</evidence>
<dbReference type="SUPFAM" id="SSF81343">
    <property type="entry name" value="Fumarate reductase respiratory complex transmembrane subunits"/>
    <property type="match status" value="1"/>
</dbReference>